<dbReference type="Gene3D" id="3.30.70.330">
    <property type="match status" value="1"/>
</dbReference>
<sequence>MTEKALKKLCIDAVTSRATKQKPVIKQIKFMKDIKKGKVVTKNHSHGVAFVEFTEHQNALLALRVLNNNPDVLPKCYNEKFVWTCEECTPKDDKLGQVPSRKDDHSFLTGKDKDLPSCDRSNGKQEYRSKKRRLVLEEEYNYTDESEPTKVESSQLATAVCDGPSCSMPSLESYVHAQPIINPIRTSGLTVTFIDVLDTSMGSQRPPWPRSDPSWPRHGSSRHPRALARPCLGFIKPHAELKSSLQETHQVHTSEGKELARARVVHLGCIKLLLGLDDRWYSQSRGRIPSQSNSIWDTHSRGCIPKGRSGLVLTASGSRWWSQPGSRGGGEYGVRLAVEELRRGSRGGVCDGRRELVVAEDGGGARMVTVSALGLGVLMGASVGLGFGYLGGVVVSAWVWCGSRPGVVWIEEGGGVVWVTGEEKGRRKEK</sequence>
<dbReference type="PANTHER" id="PTHR48039">
    <property type="entry name" value="RNA-BINDING MOTIF PROTEIN 14B"/>
    <property type="match status" value="1"/>
</dbReference>
<keyword evidence="4" id="KW-0539">Nucleus</keyword>
<protein>
    <recommendedName>
        <fullName evidence="7">RRM domain-containing protein</fullName>
    </recommendedName>
</protein>
<feature type="region of interest" description="Disordered" evidence="5">
    <location>
        <begin position="94"/>
        <end position="128"/>
    </location>
</feature>
<evidence type="ECO:0000256" key="4">
    <source>
        <dbReference type="ARBA" id="ARBA00023242"/>
    </source>
</evidence>
<dbReference type="PANTHER" id="PTHR48039:SF5">
    <property type="entry name" value="RNA-BINDING PROTEIN 28"/>
    <property type="match status" value="1"/>
</dbReference>
<reference evidence="6" key="1">
    <citation type="submission" date="2018-02" db="EMBL/GenBank/DDBJ databases">
        <authorList>
            <person name="Cohen D.B."/>
            <person name="Kent A.D."/>
        </authorList>
    </citation>
    <scope>NUCLEOTIDE SEQUENCE</scope>
</reference>
<dbReference type="EMBL" id="OIVN01002003">
    <property type="protein sequence ID" value="SPC99756.1"/>
    <property type="molecule type" value="Genomic_DNA"/>
</dbReference>
<evidence type="ECO:0000256" key="1">
    <source>
        <dbReference type="ARBA" id="ARBA00004123"/>
    </source>
</evidence>
<proteinExistence type="predicted"/>
<keyword evidence="3" id="KW-0694">RNA-binding</keyword>
<organism evidence="6">
    <name type="scientific">Fagus sylvatica</name>
    <name type="common">Beechnut</name>
    <dbReference type="NCBI Taxonomy" id="28930"/>
    <lineage>
        <taxon>Eukaryota</taxon>
        <taxon>Viridiplantae</taxon>
        <taxon>Streptophyta</taxon>
        <taxon>Embryophyta</taxon>
        <taxon>Tracheophyta</taxon>
        <taxon>Spermatophyta</taxon>
        <taxon>Magnoliopsida</taxon>
        <taxon>eudicotyledons</taxon>
        <taxon>Gunneridae</taxon>
        <taxon>Pentapetalae</taxon>
        <taxon>rosids</taxon>
        <taxon>fabids</taxon>
        <taxon>Fagales</taxon>
        <taxon>Fagaceae</taxon>
        <taxon>Fagus</taxon>
    </lineage>
</organism>
<dbReference type="AlphaFoldDB" id="A0A2N9GAV6"/>
<dbReference type="SUPFAM" id="SSF54928">
    <property type="entry name" value="RNA-binding domain, RBD"/>
    <property type="match status" value="1"/>
</dbReference>
<dbReference type="InterPro" id="IPR035979">
    <property type="entry name" value="RBD_domain_sf"/>
</dbReference>
<dbReference type="GO" id="GO:0003729">
    <property type="term" value="F:mRNA binding"/>
    <property type="evidence" value="ECO:0007669"/>
    <property type="project" value="TreeGrafter"/>
</dbReference>
<evidence type="ECO:0000256" key="5">
    <source>
        <dbReference type="SAM" id="MobiDB-lite"/>
    </source>
</evidence>
<feature type="region of interest" description="Disordered" evidence="5">
    <location>
        <begin position="202"/>
        <end position="222"/>
    </location>
</feature>
<name>A0A2N9GAV6_FAGSY</name>
<dbReference type="InterPro" id="IPR051945">
    <property type="entry name" value="RRM_MRD1_RNA_proc_ribogen"/>
</dbReference>
<evidence type="ECO:0000313" key="6">
    <source>
        <dbReference type="EMBL" id="SPC99756.1"/>
    </source>
</evidence>
<evidence type="ECO:0000256" key="2">
    <source>
        <dbReference type="ARBA" id="ARBA00022737"/>
    </source>
</evidence>
<comment type="subcellular location">
    <subcellularLocation>
        <location evidence="1">Nucleus</location>
    </subcellularLocation>
</comment>
<dbReference type="CDD" id="cd12416">
    <property type="entry name" value="RRM4_RBM28_like"/>
    <property type="match status" value="1"/>
</dbReference>
<dbReference type="InterPro" id="IPR012677">
    <property type="entry name" value="Nucleotide-bd_a/b_plait_sf"/>
</dbReference>
<evidence type="ECO:0008006" key="7">
    <source>
        <dbReference type="Google" id="ProtNLM"/>
    </source>
</evidence>
<gene>
    <name evidence="6" type="ORF">FSB_LOCUS27638</name>
</gene>
<dbReference type="GO" id="GO:0005634">
    <property type="term" value="C:nucleus"/>
    <property type="evidence" value="ECO:0007669"/>
    <property type="project" value="UniProtKB-SubCell"/>
</dbReference>
<evidence type="ECO:0000256" key="3">
    <source>
        <dbReference type="ARBA" id="ARBA00022884"/>
    </source>
</evidence>
<keyword evidence="2" id="KW-0677">Repeat</keyword>
<accession>A0A2N9GAV6</accession>